<dbReference type="Proteomes" id="UP001623348">
    <property type="component" value="Unassembled WGS sequence"/>
</dbReference>
<sequence length="122" mass="13753">MRTMEACPDPHMQLMLGDGEKKKTPIILIKMRLDKRHVYVLQFYRIVYFFLALEAFGDCRASEDTGMVESDLGLYRVPQQDPAQDAACGRGDDWGTTSGTVILPVVILPHPITWSFIPTVLP</sequence>
<name>A0ABC9WB28_GRUJA</name>
<dbReference type="EMBL" id="BAAFJT010000002">
    <property type="protein sequence ID" value="GAB0182004.1"/>
    <property type="molecule type" value="Genomic_DNA"/>
</dbReference>
<gene>
    <name evidence="1" type="ORF">GRJ2_000665700</name>
</gene>
<organism evidence="1 2">
    <name type="scientific">Grus japonensis</name>
    <name type="common">Japanese crane</name>
    <name type="synonym">Red-crowned crane</name>
    <dbReference type="NCBI Taxonomy" id="30415"/>
    <lineage>
        <taxon>Eukaryota</taxon>
        <taxon>Metazoa</taxon>
        <taxon>Chordata</taxon>
        <taxon>Craniata</taxon>
        <taxon>Vertebrata</taxon>
        <taxon>Euteleostomi</taxon>
        <taxon>Archelosauria</taxon>
        <taxon>Archosauria</taxon>
        <taxon>Dinosauria</taxon>
        <taxon>Saurischia</taxon>
        <taxon>Theropoda</taxon>
        <taxon>Coelurosauria</taxon>
        <taxon>Aves</taxon>
        <taxon>Neognathae</taxon>
        <taxon>Neoaves</taxon>
        <taxon>Gruiformes</taxon>
        <taxon>Gruidae</taxon>
        <taxon>Grus</taxon>
    </lineage>
</organism>
<proteinExistence type="predicted"/>
<protein>
    <submittedName>
        <fullName evidence="1">Uncharacterized protein</fullName>
    </submittedName>
</protein>
<reference evidence="1 2" key="1">
    <citation type="submission" date="2024-06" db="EMBL/GenBank/DDBJ databases">
        <title>The draft genome of Grus japonensis, version 3.</title>
        <authorList>
            <person name="Nabeshima K."/>
            <person name="Suzuki S."/>
            <person name="Onuma M."/>
        </authorList>
    </citation>
    <scope>NUCLEOTIDE SEQUENCE [LARGE SCALE GENOMIC DNA]</scope>
    <source>
        <strain evidence="1 2">451A</strain>
    </source>
</reference>
<dbReference type="AlphaFoldDB" id="A0ABC9WB28"/>
<keyword evidence="2" id="KW-1185">Reference proteome</keyword>
<evidence type="ECO:0000313" key="2">
    <source>
        <dbReference type="Proteomes" id="UP001623348"/>
    </source>
</evidence>
<evidence type="ECO:0000313" key="1">
    <source>
        <dbReference type="EMBL" id="GAB0182004.1"/>
    </source>
</evidence>
<accession>A0ABC9WB28</accession>
<comment type="caution">
    <text evidence="1">The sequence shown here is derived from an EMBL/GenBank/DDBJ whole genome shotgun (WGS) entry which is preliminary data.</text>
</comment>